<dbReference type="Proteomes" id="UP000271098">
    <property type="component" value="Unassembled WGS sequence"/>
</dbReference>
<sequence>MIITEYQDGVIRRQTAKWSISYVSAQLLNTQIHLFGDSTQPVSEKFFTRTDDDSFFIGLDRLSYIREARFQDDKNDLRAGVSKLSENDEAVHRLTIYDLRASWTPENRDTCL</sequence>
<evidence type="ECO:0000313" key="3">
    <source>
        <dbReference type="WBParaSite" id="GPUH_0002703701-mRNA-1"/>
    </source>
</evidence>
<protein>
    <submittedName>
        <fullName evidence="3">Neur_chan_LBD domain-containing protein</fullName>
    </submittedName>
</protein>
<gene>
    <name evidence="1" type="ORF">GPUH_LOCUS27007</name>
</gene>
<dbReference type="EMBL" id="UYRT01117101">
    <property type="protein sequence ID" value="VDN49806.1"/>
    <property type="molecule type" value="Genomic_DNA"/>
</dbReference>
<evidence type="ECO:0000313" key="1">
    <source>
        <dbReference type="EMBL" id="VDN49806.1"/>
    </source>
</evidence>
<reference evidence="3" key="1">
    <citation type="submission" date="2016-06" db="UniProtKB">
        <authorList>
            <consortium name="WormBaseParasite"/>
        </authorList>
    </citation>
    <scope>IDENTIFICATION</scope>
</reference>
<organism evidence="3">
    <name type="scientific">Gongylonema pulchrum</name>
    <dbReference type="NCBI Taxonomy" id="637853"/>
    <lineage>
        <taxon>Eukaryota</taxon>
        <taxon>Metazoa</taxon>
        <taxon>Ecdysozoa</taxon>
        <taxon>Nematoda</taxon>
        <taxon>Chromadorea</taxon>
        <taxon>Rhabditida</taxon>
        <taxon>Spirurina</taxon>
        <taxon>Spiruromorpha</taxon>
        <taxon>Spiruroidea</taxon>
        <taxon>Gongylonematidae</taxon>
        <taxon>Gongylonema</taxon>
    </lineage>
</organism>
<dbReference type="AlphaFoldDB" id="A0A183F1B6"/>
<dbReference type="OrthoDB" id="5816993at2759"/>
<dbReference type="WBParaSite" id="GPUH_0002703701-mRNA-1">
    <property type="protein sequence ID" value="GPUH_0002703701-mRNA-1"/>
    <property type="gene ID" value="GPUH_0002703701"/>
</dbReference>
<reference evidence="1 2" key="2">
    <citation type="submission" date="2018-11" db="EMBL/GenBank/DDBJ databases">
        <authorList>
            <consortium name="Pathogen Informatics"/>
        </authorList>
    </citation>
    <scope>NUCLEOTIDE SEQUENCE [LARGE SCALE GENOMIC DNA]</scope>
</reference>
<accession>A0A183F1B6</accession>
<keyword evidence="2" id="KW-1185">Reference proteome</keyword>
<proteinExistence type="predicted"/>
<name>A0A183F1B6_9BILA</name>
<evidence type="ECO:0000313" key="2">
    <source>
        <dbReference type="Proteomes" id="UP000271098"/>
    </source>
</evidence>